<gene>
    <name evidence="2" type="ORF">C4K68_10375</name>
</gene>
<sequence length="228" mass="25561">MRFRGLSESSVKKYNGAISGVISEWAIDNGIIDGPLTSILSHSRFKPIALDIKKLPLYQERNTRGHNMYASALNKYEEYLQGGFDSDIETDIEAILLQDSVTNTEKATLLNTRIGQGNFRQKLISLWGGCAVTGYNDISMLVASHIKPWCKSSNTERLDRYNGLLLLPNIDKAFDAGFISFSESGYILISPLLPEPEQLGILSSMSVSLKAEHQVYMDFHRNFIFRST</sequence>
<keyword evidence="2" id="KW-0540">Nuclease</keyword>
<organism evidence="2 3">
    <name type="scientific">Proteobacteria bacterium 228</name>
    <dbReference type="NCBI Taxonomy" id="2083153"/>
    <lineage>
        <taxon>Bacteria</taxon>
        <taxon>Pseudomonadati</taxon>
        <taxon>Pseudomonadota</taxon>
    </lineage>
</organism>
<dbReference type="Pfam" id="PF13391">
    <property type="entry name" value="HNH_2"/>
    <property type="match status" value="1"/>
</dbReference>
<evidence type="ECO:0000313" key="2">
    <source>
        <dbReference type="EMBL" id="PPC77491.1"/>
    </source>
</evidence>
<dbReference type="Proteomes" id="UP000238196">
    <property type="component" value="Unassembled WGS sequence"/>
</dbReference>
<protein>
    <submittedName>
        <fullName evidence="2">HNH endonuclease</fullName>
    </submittedName>
</protein>
<keyword evidence="2" id="KW-0378">Hydrolase</keyword>
<dbReference type="EMBL" id="PRLP01000033">
    <property type="protein sequence ID" value="PPC77491.1"/>
    <property type="molecule type" value="Genomic_DNA"/>
</dbReference>
<feature type="domain" description="HNH nuclease" evidence="1">
    <location>
        <begin position="130"/>
        <end position="181"/>
    </location>
</feature>
<comment type="caution">
    <text evidence="2">The sequence shown here is derived from an EMBL/GenBank/DDBJ whole genome shotgun (WGS) entry which is preliminary data.</text>
</comment>
<name>A0A2S5KRL0_9PROT</name>
<accession>A0A2S5KRL0</accession>
<dbReference type="OrthoDB" id="529575at2"/>
<reference evidence="2 3" key="1">
    <citation type="submission" date="2018-02" db="EMBL/GenBank/DDBJ databases">
        <title>novel marine gammaproteobacteria from coastal saline agro ecosystem.</title>
        <authorList>
            <person name="Krishnan R."/>
            <person name="Ramesh Kumar N."/>
        </authorList>
    </citation>
    <scope>NUCLEOTIDE SEQUENCE [LARGE SCALE GENOMIC DNA]</scope>
    <source>
        <strain evidence="2 3">228</strain>
    </source>
</reference>
<proteinExistence type="predicted"/>
<keyword evidence="2" id="KW-0255">Endonuclease</keyword>
<evidence type="ECO:0000313" key="3">
    <source>
        <dbReference type="Proteomes" id="UP000238196"/>
    </source>
</evidence>
<dbReference type="InterPro" id="IPR003615">
    <property type="entry name" value="HNH_nuc"/>
</dbReference>
<dbReference type="AlphaFoldDB" id="A0A2S5KRL0"/>
<dbReference type="GO" id="GO:0004519">
    <property type="term" value="F:endonuclease activity"/>
    <property type="evidence" value="ECO:0007669"/>
    <property type="project" value="UniProtKB-KW"/>
</dbReference>
<evidence type="ECO:0000259" key="1">
    <source>
        <dbReference type="Pfam" id="PF13391"/>
    </source>
</evidence>